<dbReference type="AlphaFoldDB" id="A0A4P2R222"/>
<feature type="region of interest" description="Disordered" evidence="1">
    <location>
        <begin position="97"/>
        <end position="149"/>
    </location>
</feature>
<feature type="compositionally biased region" description="Basic and acidic residues" evidence="1">
    <location>
        <begin position="425"/>
        <end position="441"/>
    </location>
</feature>
<feature type="compositionally biased region" description="Low complexity" evidence="1">
    <location>
        <begin position="396"/>
        <end position="419"/>
    </location>
</feature>
<evidence type="ECO:0000313" key="4">
    <source>
        <dbReference type="Proteomes" id="UP000295497"/>
    </source>
</evidence>
<feature type="region of interest" description="Disordered" evidence="1">
    <location>
        <begin position="1"/>
        <end position="20"/>
    </location>
</feature>
<proteinExistence type="predicted"/>
<evidence type="ECO:0000256" key="1">
    <source>
        <dbReference type="SAM" id="MobiDB-lite"/>
    </source>
</evidence>
<evidence type="ECO:0000313" key="3">
    <source>
        <dbReference type="EMBL" id="AUX36708.1"/>
    </source>
</evidence>
<sequence>MAAQSGRPLASTHASGIPFRPLPVAPLMAPGALRPLSTQYALSPQLQQHSPPGFAGPAPSAAGLAGPAAPGAAYPGPAPSAPAFAAPAPGAPAFAAPAPSAPGLAGPASSTPEFSAPASPPAAARSGYTQPPAGNVSARGGTLPPGLVSQQDVLSASGVFSASGLPFISAPPPSDPAPPSQMSFQPAPNTERMLAANAAQPPPPAAPPAFAGPGFGSAGPAVQEAGRMPLPSLHAGVQAPAGPPSAAAPAPAPAPAPAMGAAPAAAAPGAPPAGGGWDGAAAAGAPQAAGGWDGAAAAGAPQAAHAAMPPAESPWATTSARLELPSLPSNFVQERAEPQKPPAVTAPRREGGRTLIIVLSVILAIALLALVGITLWQSMRGGGPIAIDYTEPPPTTAETSAEPTPSATAAPTATAAPRPAARPRPKGDDIYDEIDKEKTRR</sequence>
<organism evidence="3 4">
    <name type="scientific">Sorangium cellulosum</name>
    <name type="common">Polyangium cellulosum</name>
    <dbReference type="NCBI Taxonomy" id="56"/>
    <lineage>
        <taxon>Bacteria</taxon>
        <taxon>Pseudomonadati</taxon>
        <taxon>Myxococcota</taxon>
        <taxon>Polyangia</taxon>
        <taxon>Polyangiales</taxon>
        <taxon>Polyangiaceae</taxon>
        <taxon>Sorangium</taxon>
    </lineage>
</organism>
<dbReference type="Proteomes" id="UP000295497">
    <property type="component" value="Chromosome"/>
</dbReference>
<feature type="region of interest" description="Disordered" evidence="1">
    <location>
        <begin position="45"/>
        <end position="73"/>
    </location>
</feature>
<keyword evidence="2" id="KW-0472">Membrane</keyword>
<feature type="transmembrane region" description="Helical" evidence="2">
    <location>
        <begin position="355"/>
        <end position="376"/>
    </location>
</feature>
<feature type="compositionally biased region" description="Low complexity" evidence="1">
    <location>
        <begin position="97"/>
        <end position="126"/>
    </location>
</feature>
<keyword evidence="2" id="KW-0812">Transmembrane</keyword>
<accession>A0A4P2R222</accession>
<dbReference type="EMBL" id="CP012672">
    <property type="protein sequence ID" value="AUX36708.1"/>
    <property type="molecule type" value="Genomic_DNA"/>
</dbReference>
<protein>
    <submittedName>
        <fullName evidence="3">Uncharacterized protein</fullName>
    </submittedName>
</protein>
<feature type="compositionally biased region" description="Low complexity" evidence="1">
    <location>
        <begin position="50"/>
        <end position="73"/>
    </location>
</feature>
<feature type="region of interest" description="Disordered" evidence="1">
    <location>
        <begin position="167"/>
        <end position="316"/>
    </location>
</feature>
<gene>
    <name evidence="3" type="ORF">SOCE836_089190</name>
</gene>
<keyword evidence="2" id="KW-1133">Transmembrane helix</keyword>
<reference evidence="3 4" key="1">
    <citation type="submission" date="2015-09" db="EMBL/GenBank/DDBJ databases">
        <title>Sorangium comparison.</title>
        <authorList>
            <person name="Zaburannyi N."/>
            <person name="Bunk B."/>
            <person name="Overmann J."/>
            <person name="Mueller R."/>
        </authorList>
    </citation>
    <scope>NUCLEOTIDE SEQUENCE [LARGE SCALE GENOMIC DNA]</scope>
    <source>
        <strain evidence="3 4">So ce836</strain>
    </source>
</reference>
<feature type="compositionally biased region" description="Low complexity" evidence="1">
    <location>
        <begin position="257"/>
        <end position="268"/>
    </location>
</feature>
<evidence type="ECO:0000256" key="2">
    <source>
        <dbReference type="SAM" id="Phobius"/>
    </source>
</evidence>
<feature type="compositionally biased region" description="Pro residues" evidence="1">
    <location>
        <begin position="169"/>
        <end position="179"/>
    </location>
</feature>
<name>A0A4P2R222_SORCE</name>
<feature type="region of interest" description="Disordered" evidence="1">
    <location>
        <begin position="387"/>
        <end position="441"/>
    </location>
</feature>
<feature type="compositionally biased region" description="Low complexity" evidence="1">
    <location>
        <begin position="279"/>
        <end position="310"/>
    </location>
</feature>